<proteinExistence type="predicted"/>
<organism evidence="3">
    <name type="scientific">marine metagenome</name>
    <dbReference type="NCBI Taxonomy" id="408172"/>
    <lineage>
        <taxon>unclassified sequences</taxon>
        <taxon>metagenomes</taxon>
        <taxon>ecological metagenomes</taxon>
    </lineage>
</organism>
<dbReference type="Pfam" id="PF13464">
    <property type="entry name" value="RodZ_C"/>
    <property type="match status" value="1"/>
</dbReference>
<dbReference type="GO" id="GO:0003677">
    <property type="term" value="F:DNA binding"/>
    <property type="evidence" value="ECO:0007669"/>
    <property type="project" value="InterPro"/>
</dbReference>
<dbReference type="InterPro" id="IPR010982">
    <property type="entry name" value="Lambda_DNA-bd_dom_sf"/>
</dbReference>
<keyword evidence="1" id="KW-1133">Transmembrane helix</keyword>
<dbReference type="SUPFAM" id="SSF47413">
    <property type="entry name" value="lambda repressor-like DNA-binding domains"/>
    <property type="match status" value="1"/>
</dbReference>
<feature type="domain" description="Cytoskeleton protein RodZ-like C-terminal" evidence="2">
    <location>
        <begin position="222"/>
        <end position="291"/>
    </location>
</feature>
<evidence type="ECO:0000256" key="1">
    <source>
        <dbReference type="SAM" id="Phobius"/>
    </source>
</evidence>
<dbReference type="PANTHER" id="PTHR34475:SF1">
    <property type="entry name" value="CYTOSKELETON PROTEIN RODZ"/>
    <property type="match status" value="1"/>
</dbReference>
<evidence type="ECO:0000259" key="2">
    <source>
        <dbReference type="Pfam" id="PF13464"/>
    </source>
</evidence>
<dbReference type="InterPro" id="IPR025194">
    <property type="entry name" value="RodZ-like_C"/>
</dbReference>
<keyword evidence="1" id="KW-0472">Membrane</keyword>
<evidence type="ECO:0000313" key="3">
    <source>
        <dbReference type="EMBL" id="SVC16018.1"/>
    </source>
</evidence>
<dbReference type="Gene3D" id="1.10.260.40">
    <property type="entry name" value="lambda repressor-like DNA-binding domains"/>
    <property type="match status" value="1"/>
</dbReference>
<accession>A0A382JVV5</accession>
<gene>
    <name evidence="3" type="ORF">METZ01_LOCUS268872</name>
</gene>
<name>A0A382JVV5_9ZZZZ</name>
<feature type="transmembrane region" description="Helical" evidence="1">
    <location>
        <begin position="119"/>
        <end position="142"/>
    </location>
</feature>
<protein>
    <recommendedName>
        <fullName evidence="2">Cytoskeleton protein RodZ-like C-terminal domain-containing protein</fullName>
    </recommendedName>
</protein>
<keyword evidence="1" id="KW-0812">Transmembrane</keyword>
<dbReference type="AlphaFoldDB" id="A0A382JVV5"/>
<dbReference type="PANTHER" id="PTHR34475">
    <property type="match status" value="1"/>
</dbReference>
<sequence length="296" mass="32864">MQIGQVPQQQAEEVGDPEIDLTAGEILRQERLRIGLTKNEVADHLHITKHYVTAIESDNYQKLPNAVFAKGYIKNYAIYLKLGIEDILERYQVLAIRQSELSQGTTARRGLRLRDKNKLWVVLSVVVFICGFTGLWAFNYFIATGDSSRASEAPILNMTPLSPSNLDFNAAVTSLEEQADGTKTGYLPKEISQTMNEKPVTMTETGDHLIEITAAGNDVLSISFSGNSWVEINDVNENEIYRDIRIAGDVLKIQGRSPFNILLGDASFARLSFNGAEIDVSDQVRIDNSVRLTVGL</sequence>
<dbReference type="InterPro" id="IPR050400">
    <property type="entry name" value="Bact_Cytoskel_RodZ"/>
</dbReference>
<dbReference type="CDD" id="cd00093">
    <property type="entry name" value="HTH_XRE"/>
    <property type="match status" value="1"/>
</dbReference>
<dbReference type="InterPro" id="IPR001387">
    <property type="entry name" value="Cro/C1-type_HTH"/>
</dbReference>
<dbReference type="Pfam" id="PF13413">
    <property type="entry name" value="HTH_25"/>
    <property type="match status" value="1"/>
</dbReference>
<reference evidence="3" key="1">
    <citation type="submission" date="2018-05" db="EMBL/GenBank/DDBJ databases">
        <authorList>
            <person name="Lanie J.A."/>
            <person name="Ng W.-L."/>
            <person name="Kazmierczak K.M."/>
            <person name="Andrzejewski T.M."/>
            <person name="Davidsen T.M."/>
            <person name="Wayne K.J."/>
            <person name="Tettelin H."/>
            <person name="Glass J.I."/>
            <person name="Rusch D."/>
            <person name="Podicherti R."/>
            <person name="Tsui H.-C.T."/>
            <person name="Winkler M.E."/>
        </authorList>
    </citation>
    <scope>NUCLEOTIDE SEQUENCE</scope>
</reference>
<dbReference type="EMBL" id="UINC01076652">
    <property type="protein sequence ID" value="SVC16018.1"/>
    <property type="molecule type" value="Genomic_DNA"/>
</dbReference>